<keyword evidence="3 6" id="KW-0812">Transmembrane</keyword>
<feature type="domain" description="EamA" evidence="7">
    <location>
        <begin position="5"/>
        <end position="137"/>
    </location>
</feature>
<evidence type="ECO:0000256" key="5">
    <source>
        <dbReference type="ARBA" id="ARBA00023136"/>
    </source>
</evidence>
<dbReference type="PANTHER" id="PTHR22911:SF6">
    <property type="entry name" value="SOLUTE CARRIER FAMILY 35 MEMBER G1"/>
    <property type="match status" value="1"/>
</dbReference>
<name>A0ABU3DIJ2_9RHOB</name>
<keyword evidence="9" id="KW-1185">Reference proteome</keyword>
<evidence type="ECO:0000256" key="3">
    <source>
        <dbReference type="ARBA" id="ARBA00022692"/>
    </source>
</evidence>
<dbReference type="Pfam" id="PF00892">
    <property type="entry name" value="EamA"/>
    <property type="match status" value="2"/>
</dbReference>
<evidence type="ECO:0000256" key="4">
    <source>
        <dbReference type="ARBA" id="ARBA00022989"/>
    </source>
</evidence>
<reference evidence="8 9" key="1">
    <citation type="submission" date="2023-09" db="EMBL/GenBank/DDBJ databases">
        <authorList>
            <person name="Rey-Velasco X."/>
        </authorList>
    </citation>
    <scope>NUCLEOTIDE SEQUENCE [LARGE SCALE GENOMIC DNA]</scope>
    <source>
        <strain evidence="8 9">F158</strain>
    </source>
</reference>
<evidence type="ECO:0000313" key="9">
    <source>
        <dbReference type="Proteomes" id="UP001265259"/>
    </source>
</evidence>
<dbReference type="EMBL" id="JAVRHL010000003">
    <property type="protein sequence ID" value="MDT0683545.1"/>
    <property type="molecule type" value="Genomic_DNA"/>
</dbReference>
<feature type="transmembrane region" description="Helical" evidence="6">
    <location>
        <begin position="208"/>
        <end position="226"/>
    </location>
</feature>
<feature type="transmembrane region" description="Helical" evidence="6">
    <location>
        <begin position="64"/>
        <end position="88"/>
    </location>
</feature>
<dbReference type="Proteomes" id="UP001265259">
    <property type="component" value="Unassembled WGS sequence"/>
</dbReference>
<feature type="transmembrane region" description="Helical" evidence="6">
    <location>
        <begin position="147"/>
        <end position="164"/>
    </location>
</feature>
<keyword evidence="5 6" id="KW-0472">Membrane</keyword>
<dbReference type="InterPro" id="IPR000620">
    <property type="entry name" value="EamA_dom"/>
</dbReference>
<comment type="subcellular location">
    <subcellularLocation>
        <location evidence="1">Membrane</location>
        <topology evidence="1">Multi-pass membrane protein</topology>
    </subcellularLocation>
</comment>
<sequence length="303" mass="31352">MDNIRGMLLMIAAMAGFAMEDMFIKAASGYLPTGQILVILGFCGMCVFGAAAKASGASVFSRHFLHPAVIVRNVAEAVAALSFISAITLSDLSVASAILQAVPLVVTLGAALVLGADVGWRRWTAITVGLAGVLMIVRPGAAGFEPVSLLAVVAVFALAARDIATRRVPPGVPSLVLSSYGFGAAMPAGLFLIALSGGVWEPMDGGDALRLAAALLFGTSGYYALVGASRIGDIAFIAPFRYARLLFALIVGAAVFGERPDVWTLLGAAIIIASGLYTLARERLKAVRPPGGESPLSPPRRRR</sequence>
<keyword evidence="4 6" id="KW-1133">Transmembrane helix</keyword>
<feature type="transmembrane region" description="Helical" evidence="6">
    <location>
        <begin position="94"/>
        <end position="116"/>
    </location>
</feature>
<gene>
    <name evidence="8" type="ORF">RM543_12680</name>
</gene>
<evidence type="ECO:0000259" key="7">
    <source>
        <dbReference type="Pfam" id="PF00892"/>
    </source>
</evidence>
<evidence type="ECO:0000256" key="2">
    <source>
        <dbReference type="ARBA" id="ARBA00009853"/>
    </source>
</evidence>
<evidence type="ECO:0000256" key="1">
    <source>
        <dbReference type="ARBA" id="ARBA00004141"/>
    </source>
</evidence>
<dbReference type="InterPro" id="IPR037185">
    <property type="entry name" value="EmrE-like"/>
</dbReference>
<feature type="transmembrane region" description="Helical" evidence="6">
    <location>
        <begin position="238"/>
        <end position="256"/>
    </location>
</feature>
<feature type="domain" description="EamA" evidence="7">
    <location>
        <begin position="149"/>
        <end position="274"/>
    </location>
</feature>
<comment type="caution">
    <text evidence="8">The sequence shown here is derived from an EMBL/GenBank/DDBJ whole genome shotgun (WGS) entry which is preliminary data.</text>
</comment>
<organism evidence="8 9">
    <name type="scientific">Tropicimonas omnivorans</name>
    <dbReference type="NCBI Taxonomy" id="3075590"/>
    <lineage>
        <taxon>Bacteria</taxon>
        <taxon>Pseudomonadati</taxon>
        <taxon>Pseudomonadota</taxon>
        <taxon>Alphaproteobacteria</taxon>
        <taxon>Rhodobacterales</taxon>
        <taxon>Roseobacteraceae</taxon>
        <taxon>Tropicimonas</taxon>
    </lineage>
</organism>
<comment type="similarity">
    <text evidence="2">Belongs to the drug/metabolite transporter (DMT) superfamily. 10 TMS drug/metabolite exporter (DME) (TC 2.A.7.3) family.</text>
</comment>
<feature type="transmembrane region" description="Helical" evidence="6">
    <location>
        <begin position="123"/>
        <end position="141"/>
    </location>
</feature>
<proteinExistence type="inferred from homology"/>
<feature type="transmembrane region" description="Helical" evidence="6">
    <location>
        <begin position="262"/>
        <end position="280"/>
    </location>
</feature>
<accession>A0ABU3DIJ2</accession>
<dbReference type="PANTHER" id="PTHR22911">
    <property type="entry name" value="ACYL-MALONYL CONDENSING ENZYME-RELATED"/>
    <property type="match status" value="1"/>
</dbReference>
<protein>
    <submittedName>
        <fullName evidence="8">DMT family transporter</fullName>
    </submittedName>
</protein>
<feature type="transmembrane region" description="Helical" evidence="6">
    <location>
        <begin position="176"/>
        <end position="196"/>
    </location>
</feature>
<evidence type="ECO:0000313" key="8">
    <source>
        <dbReference type="EMBL" id="MDT0683545.1"/>
    </source>
</evidence>
<feature type="transmembrane region" description="Helical" evidence="6">
    <location>
        <begin position="36"/>
        <end position="52"/>
    </location>
</feature>
<dbReference type="RefSeq" id="WP_311692198.1">
    <property type="nucleotide sequence ID" value="NZ_JAVRHL010000003.1"/>
</dbReference>
<evidence type="ECO:0000256" key="6">
    <source>
        <dbReference type="SAM" id="Phobius"/>
    </source>
</evidence>
<dbReference type="SUPFAM" id="SSF103481">
    <property type="entry name" value="Multidrug resistance efflux transporter EmrE"/>
    <property type="match status" value="2"/>
</dbReference>